<dbReference type="FunFam" id="2.10.110.10:FF:000037">
    <property type="entry name" value="LIM domain-containing protein 1"/>
    <property type="match status" value="1"/>
</dbReference>
<evidence type="ECO:0000256" key="2">
    <source>
        <dbReference type="ARBA" id="ARBA00022723"/>
    </source>
</evidence>
<dbReference type="SUPFAM" id="SSF57716">
    <property type="entry name" value="Glucocorticoid receptor-like (DNA-binding domain)"/>
    <property type="match status" value="3"/>
</dbReference>
<feature type="compositionally biased region" description="Low complexity" evidence="7">
    <location>
        <begin position="41"/>
        <end position="51"/>
    </location>
</feature>
<evidence type="ECO:0000313" key="10">
    <source>
        <dbReference type="Proteomes" id="UP001652621"/>
    </source>
</evidence>
<organism evidence="9">
    <name type="scientific">Musca domestica</name>
    <name type="common">House fly</name>
    <dbReference type="NCBI Taxonomy" id="7370"/>
    <lineage>
        <taxon>Eukaryota</taxon>
        <taxon>Metazoa</taxon>
        <taxon>Ecdysozoa</taxon>
        <taxon>Arthropoda</taxon>
        <taxon>Hexapoda</taxon>
        <taxon>Insecta</taxon>
        <taxon>Pterygota</taxon>
        <taxon>Neoptera</taxon>
        <taxon>Endopterygota</taxon>
        <taxon>Diptera</taxon>
        <taxon>Brachycera</taxon>
        <taxon>Muscomorpha</taxon>
        <taxon>Muscoidea</taxon>
        <taxon>Muscidae</taxon>
        <taxon>Musca</taxon>
    </lineage>
</organism>
<keyword evidence="2 6" id="KW-0479">Metal-binding</keyword>
<dbReference type="CDD" id="cd09355">
    <property type="entry name" value="LIM2_Ajuba_like"/>
    <property type="match status" value="1"/>
</dbReference>
<dbReference type="VEuPathDB" id="VectorBase:MDOA000131"/>
<evidence type="ECO:0000259" key="8">
    <source>
        <dbReference type="PROSITE" id="PS50023"/>
    </source>
</evidence>
<evidence type="ECO:0000256" key="1">
    <source>
        <dbReference type="ARBA" id="ARBA00009611"/>
    </source>
</evidence>
<dbReference type="Pfam" id="PF00412">
    <property type="entry name" value="LIM"/>
    <property type="match status" value="3"/>
</dbReference>
<dbReference type="InterPro" id="IPR047245">
    <property type="entry name" value="Ajuba-like_LIM1"/>
</dbReference>
<name>A0A1I8M0W7_MUSDO</name>
<evidence type="ECO:0000256" key="4">
    <source>
        <dbReference type="ARBA" id="ARBA00022833"/>
    </source>
</evidence>
<dbReference type="InterPro" id="IPR047247">
    <property type="entry name" value="Ajuba-like_LIM2"/>
</dbReference>
<dbReference type="AlphaFoldDB" id="A0A1I8M0W7"/>
<feature type="domain" description="LIM zinc-binding" evidence="8">
    <location>
        <begin position="620"/>
        <end position="688"/>
    </location>
</feature>
<dbReference type="GO" id="GO:0005912">
    <property type="term" value="C:adherens junction"/>
    <property type="evidence" value="ECO:0007669"/>
    <property type="project" value="TreeGrafter"/>
</dbReference>
<dbReference type="EnsemblMetazoa" id="MDOA000131-RA">
    <property type="protein sequence ID" value="MDOA000131-PA"/>
    <property type="gene ID" value="MDOA000131"/>
</dbReference>
<evidence type="ECO:0000256" key="6">
    <source>
        <dbReference type="PROSITE-ProRule" id="PRU00125"/>
    </source>
</evidence>
<dbReference type="KEGG" id="mde:101894854"/>
<dbReference type="eggNOG" id="KOG1701">
    <property type="taxonomic scope" value="Eukaryota"/>
</dbReference>
<dbReference type="STRING" id="7370.A0A1I8M0W7"/>
<dbReference type="FunFam" id="2.10.110.10:FF:000036">
    <property type="entry name" value="LIM domain-containing protein 1"/>
    <property type="match status" value="1"/>
</dbReference>
<evidence type="ECO:0000313" key="9">
    <source>
        <dbReference type="EnsemblMetazoa" id="MDOA000131-PA"/>
    </source>
</evidence>
<dbReference type="InterPro" id="IPR047172">
    <property type="entry name" value="Ajuba-like"/>
</dbReference>
<dbReference type="RefSeq" id="XP_005179210.1">
    <property type="nucleotide sequence ID" value="XM_005179153.3"/>
</dbReference>
<dbReference type="FunFam" id="2.10.110.10:FF:000028">
    <property type="entry name" value="LIM domain-containing protein 1"/>
    <property type="match status" value="1"/>
</dbReference>
<dbReference type="PANTHER" id="PTHR24219:SF4">
    <property type="entry name" value="LIM DOMAIN-CONTAINING PROTEIN JUB"/>
    <property type="match status" value="1"/>
</dbReference>
<evidence type="ECO:0000256" key="7">
    <source>
        <dbReference type="SAM" id="MobiDB-lite"/>
    </source>
</evidence>
<dbReference type="Gene3D" id="2.10.110.10">
    <property type="entry name" value="Cysteine Rich Protein"/>
    <property type="match status" value="3"/>
</dbReference>
<proteinExistence type="inferred from homology"/>
<dbReference type="GO" id="GO:0000932">
    <property type="term" value="C:P-body"/>
    <property type="evidence" value="ECO:0007669"/>
    <property type="project" value="TreeGrafter"/>
</dbReference>
<dbReference type="InterPro" id="IPR001781">
    <property type="entry name" value="Znf_LIM"/>
</dbReference>
<gene>
    <name evidence="9" type="primary">101894854</name>
    <name evidence="11" type="synonym">LOC101894854</name>
</gene>
<dbReference type="PANTHER" id="PTHR24219">
    <property type="entry name" value="LIM DOMAIN-CONTAINING PROTEIN JUB"/>
    <property type="match status" value="1"/>
</dbReference>
<feature type="region of interest" description="Disordered" evidence="7">
    <location>
        <begin position="23"/>
        <end position="55"/>
    </location>
</feature>
<dbReference type="CDD" id="cd09438">
    <property type="entry name" value="LIM3_Ajuba_like"/>
    <property type="match status" value="1"/>
</dbReference>
<dbReference type="VEuPathDB" id="VectorBase:MDOMA2_015067"/>
<dbReference type="InterPro" id="IPR047248">
    <property type="entry name" value="Ajuba-like_LIM3"/>
</dbReference>
<comment type="similarity">
    <text evidence="1">Belongs to the zyxin/ajuba family.</text>
</comment>
<keyword evidence="10" id="KW-1185">Reference proteome</keyword>
<feature type="domain" description="LIM zinc-binding" evidence="8">
    <location>
        <begin position="494"/>
        <end position="555"/>
    </location>
</feature>
<evidence type="ECO:0000256" key="5">
    <source>
        <dbReference type="ARBA" id="ARBA00023038"/>
    </source>
</evidence>
<accession>A0A1I8M0W7</accession>
<dbReference type="GO" id="GO:0005634">
    <property type="term" value="C:nucleus"/>
    <property type="evidence" value="ECO:0007669"/>
    <property type="project" value="TreeGrafter"/>
</dbReference>
<dbReference type="GO" id="GO:0003714">
    <property type="term" value="F:transcription corepressor activity"/>
    <property type="evidence" value="ECO:0007669"/>
    <property type="project" value="TreeGrafter"/>
</dbReference>
<dbReference type="GO" id="GO:0005667">
    <property type="term" value="C:transcription regulator complex"/>
    <property type="evidence" value="ECO:0007669"/>
    <property type="project" value="TreeGrafter"/>
</dbReference>
<dbReference type="GO" id="GO:0007010">
    <property type="term" value="P:cytoskeleton organization"/>
    <property type="evidence" value="ECO:0007669"/>
    <property type="project" value="TreeGrafter"/>
</dbReference>
<feature type="compositionally biased region" description="Polar residues" evidence="7">
    <location>
        <begin position="28"/>
        <end position="40"/>
    </location>
</feature>
<dbReference type="GO" id="GO:0046872">
    <property type="term" value="F:metal ion binding"/>
    <property type="evidence" value="ECO:0007669"/>
    <property type="project" value="UniProtKB-KW"/>
</dbReference>
<dbReference type="GO" id="GO:0035331">
    <property type="term" value="P:negative regulation of hippo signaling"/>
    <property type="evidence" value="ECO:0007669"/>
    <property type="project" value="TreeGrafter"/>
</dbReference>
<evidence type="ECO:0000256" key="3">
    <source>
        <dbReference type="ARBA" id="ARBA00022737"/>
    </source>
</evidence>
<dbReference type="OrthoDB" id="25414at2759"/>
<keyword evidence="5 6" id="KW-0440">LIM domain</keyword>
<reference evidence="9" key="1">
    <citation type="submission" date="2020-05" db="UniProtKB">
        <authorList>
            <consortium name="EnsemblMetazoa"/>
        </authorList>
    </citation>
    <scope>IDENTIFICATION</scope>
    <source>
        <strain evidence="9">Aabys</strain>
    </source>
</reference>
<feature type="domain" description="LIM zinc-binding" evidence="8">
    <location>
        <begin position="559"/>
        <end position="619"/>
    </location>
</feature>
<dbReference type="SMART" id="SM00132">
    <property type="entry name" value="LIM"/>
    <property type="match status" value="3"/>
</dbReference>
<dbReference type="PROSITE" id="PS50023">
    <property type="entry name" value="LIM_DOMAIN_2"/>
    <property type="match status" value="3"/>
</dbReference>
<reference evidence="11" key="2">
    <citation type="submission" date="2025-04" db="UniProtKB">
        <authorList>
            <consortium name="RefSeq"/>
        </authorList>
    </citation>
    <scope>IDENTIFICATION</scope>
    <source>
        <strain evidence="11">Aabys</strain>
    </source>
</reference>
<dbReference type="Proteomes" id="UP001652621">
    <property type="component" value="Unplaced"/>
</dbReference>
<dbReference type="CDD" id="cd09352">
    <property type="entry name" value="LIM1_Ajuba_like"/>
    <property type="match status" value="1"/>
</dbReference>
<keyword evidence="3" id="KW-0677">Repeat</keyword>
<feature type="region of interest" description="Disordered" evidence="7">
    <location>
        <begin position="423"/>
        <end position="469"/>
    </location>
</feature>
<sequence>MASQISTNESSDYEFLMQRLNISGGPVNHTQHVGANSNSTPRSQRQLQQQPSHEDYRMYERTNITSAAASKYATPKQIEQLHLQQQYSPRLVGGEAPTNGSNSPVYENLDFYHGSGSGVNAGKHFESINRKAQPQSPASQAIQRGHYMVMQPPPGMGYPSGGSSIRYAHTPVPDPDANPIYENMRVIPNSGQRAQPQASPATATIYQHHNIEAVLSSPQHHANIASGRQQNLELMDNQSTTNNLGVNTLDLLASPMHRRSTSNSSLKTAAQAGQAASLSACEPNSPTQRYRNLSLPSTAISPSKSYASSNSNLSGPNDFKLHQHTPLKTTHHTAGINVSVNPNYIEEINSSDYVCMTANLNSSPLLKSQKPITTSYNTLDKTSIGVSVPKSNLTQANVENRRISPTGAASSAATANNSKLFTPIHASTSNNSIPATSPTPSAGSTGGLAKNLLPYSVTPPRPAGPSEAQRKIEELTRQLEEEIEQSEEQGEYFGICHTCGEKVKGAGQACQAMGNLYHTNCFICCSCGRALRGKAFYNVHGRVYCEEDYMYSGFQQTAEKCAICGHLIMEMILQAMGKSYHPGCFRCCICNECLDGVPFTVDVDHKIYCVNDYHRMFAPKCASCGKGITPVEGTDETVRVVSMDKDFHVDCYICEMCGMQLTDEPDKRCYPLDNRLLCRSCHLQCLSLQSSSHSGQEPVCASYQYMG</sequence>
<feature type="compositionally biased region" description="Polar residues" evidence="7">
    <location>
        <begin position="425"/>
        <end position="443"/>
    </location>
</feature>
<keyword evidence="4 6" id="KW-0862">Zinc</keyword>
<protein>
    <submittedName>
        <fullName evidence="11">LIM domain-containing protein jub</fullName>
    </submittedName>
</protein>
<evidence type="ECO:0000313" key="11">
    <source>
        <dbReference type="RefSeq" id="XP_005179210.1"/>
    </source>
</evidence>
<dbReference type="GO" id="GO:0001666">
    <property type="term" value="P:response to hypoxia"/>
    <property type="evidence" value="ECO:0007669"/>
    <property type="project" value="TreeGrafter"/>
</dbReference>